<dbReference type="SUPFAM" id="SSF49464">
    <property type="entry name" value="Carboxypeptidase regulatory domain-like"/>
    <property type="match status" value="1"/>
</dbReference>
<reference evidence="2" key="1">
    <citation type="submission" date="2017-09" db="EMBL/GenBank/DDBJ databases">
        <authorList>
            <person name="Varghese N."/>
            <person name="Submissions S."/>
        </authorList>
    </citation>
    <scope>NUCLEOTIDE SEQUENCE [LARGE SCALE GENOMIC DNA]</scope>
    <source>
        <strain evidence="2">DSM 25885</strain>
    </source>
</reference>
<dbReference type="EMBL" id="OBEH01000008">
    <property type="protein sequence ID" value="SNZ01963.1"/>
    <property type="molecule type" value="Genomic_DNA"/>
</dbReference>
<dbReference type="InterPro" id="IPR008969">
    <property type="entry name" value="CarboxyPept-like_regulatory"/>
</dbReference>
<dbReference type="Pfam" id="PF13715">
    <property type="entry name" value="CarbopepD_reg_2"/>
    <property type="match status" value="1"/>
</dbReference>
<protein>
    <submittedName>
        <fullName evidence="1">CarboxypepD_reg-like domain-containing protein</fullName>
    </submittedName>
</protein>
<sequence length="616" mass="71591">MSINTYFRVNVVDYKLCSKINTVQKVIHIIALIICSTGLAQSKIDGYIFDNESNEALPYCTIKIFGSITDHLITNQDGKFRLDNIQLTDSLEVRHLGFITKTTTLSYFKTDSILHLEMDVSALDEVVLTANEDTEYPYKLLTDVINQYRERRSKTISRAFLKLTSSARNIPIEQVEGFYNSEHSLAEGILDLRIKSGRFGQNRKFTYYSLDNTKILADFQLFETTNQILPQYPGNMNYEAIKRKYKVKIDDCPTCNDQEVSVSFYPKKANGRLFHGKILLDHTTLSIKKIELDINNPSTKALSSINENVKLTPKQIQLDIVFNPLDFFKIQYYDYSFQMNYEYENFSEVIDSNTFLYLYDYNTSFEEPYFTQKKSFNNDYDKIIALQASNDFWNMNYQFPKSVNDNRTTNFLKNNGYLINYNNYIPLNDIKYTDLSVIVWKKGERLKWQHLLQHSSSNTDELSTSVAKRDLTVGKSYDSPLSAHKDRFTKDNKIKLFISYMVDRFVDKEGSNKTVSRTLLDIESSQFGNNRTRDKLAFVNMAFDIYEIYRQLANSRIKDQMNFEEAKAIFDEVYQGASIEVKKMRKETNDGANPQGMTKWNNRIKAKLGVNNLALD</sequence>
<gene>
    <name evidence="1" type="ORF">SAMN06265377_3814</name>
</gene>
<proteinExistence type="predicted"/>
<name>A0A285MZ58_9FLAO</name>
<dbReference type="OrthoDB" id="2247630at2"/>
<keyword evidence="2" id="KW-1185">Reference proteome</keyword>
<organism evidence="1 2">
    <name type="scientific">Flagellimonas pacifica</name>
    <dbReference type="NCBI Taxonomy" id="1247520"/>
    <lineage>
        <taxon>Bacteria</taxon>
        <taxon>Pseudomonadati</taxon>
        <taxon>Bacteroidota</taxon>
        <taxon>Flavobacteriia</taxon>
        <taxon>Flavobacteriales</taxon>
        <taxon>Flavobacteriaceae</taxon>
        <taxon>Flagellimonas</taxon>
    </lineage>
</organism>
<evidence type="ECO:0000313" key="1">
    <source>
        <dbReference type="EMBL" id="SNZ01963.1"/>
    </source>
</evidence>
<accession>A0A285MZ58</accession>
<evidence type="ECO:0000313" key="2">
    <source>
        <dbReference type="Proteomes" id="UP000219048"/>
    </source>
</evidence>
<dbReference type="Proteomes" id="UP000219048">
    <property type="component" value="Unassembled WGS sequence"/>
</dbReference>
<dbReference type="AlphaFoldDB" id="A0A285MZ58"/>